<dbReference type="KEGG" id="cik:H0194_03140"/>
<feature type="transmembrane region" description="Helical" evidence="1">
    <location>
        <begin position="30"/>
        <end position="48"/>
    </location>
</feature>
<evidence type="ECO:0000313" key="2">
    <source>
        <dbReference type="EMBL" id="QNE90031.1"/>
    </source>
</evidence>
<dbReference type="Proteomes" id="UP000515743">
    <property type="component" value="Chromosome"/>
</dbReference>
<keyword evidence="1" id="KW-0812">Transmembrane</keyword>
<evidence type="ECO:0000313" key="3">
    <source>
        <dbReference type="Proteomes" id="UP000515743"/>
    </source>
</evidence>
<dbReference type="AlphaFoldDB" id="A0A7G7CR15"/>
<evidence type="ECO:0000256" key="1">
    <source>
        <dbReference type="SAM" id="Phobius"/>
    </source>
</evidence>
<dbReference type="EMBL" id="CP059404">
    <property type="protein sequence ID" value="QNE90031.1"/>
    <property type="molecule type" value="Genomic_DNA"/>
</dbReference>
<proteinExistence type="predicted"/>
<sequence>MRSVSFGVSALFCILAIVLVLTGQPRWMGLIVILLAGVCLFYGLYLTYQSKETGPIELDDDQRRTIQDLLAEGKFGTAVNQVKLWHRHASTEEAQRIVRALDQR</sequence>
<protein>
    <submittedName>
        <fullName evidence="2">Uncharacterized protein</fullName>
    </submittedName>
</protein>
<organism evidence="2 3">
    <name type="scientific">Corynebacterium incognita</name>
    <dbReference type="NCBI Taxonomy" id="2754725"/>
    <lineage>
        <taxon>Bacteria</taxon>
        <taxon>Bacillati</taxon>
        <taxon>Actinomycetota</taxon>
        <taxon>Actinomycetes</taxon>
        <taxon>Mycobacteriales</taxon>
        <taxon>Corynebacteriaceae</taxon>
        <taxon>Corynebacterium</taxon>
    </lineage>
</organism>
<keyword evidence="1" id="KW-1133">Transmembrane helix</keyword>
<keyword evidence="1" id="KW-0472">Membrane</keyword>
<accession>A0A7G7CR15</accession>
<keyword evidence="3" id="KW-1185">Reference proteome</keyword>
<dbReference type="RefSeq" id="WP_185176405.1">
    <property type="nucleotide sequence ID" value="NZ_CP059404.1"/>
</dbReference>
<gene>
    <name evidence="2" type="ORF">H0194_03140</name>
</gene>
<reference evidence="2 3" key="1">
    <citation type="submission" date="2020-07" db="EMBL/GenBank/DDBJ databases">
        <title>Complete genome and description of Corynebacterium incognita strain Marseille-Q3630 sp. nov.</title>
        <authorList>
            <person name="Boxberger M."/>
        </authorList>
    </citation>
    <scope>NUCLEOTIDE SEQUENCE [LARGE SCALE GENOMIC DNA]</scope>
    <source>
        <strain evidence="2 3">Marseille-Q3630</strain>
    </source>
</reference>
<name>A0A7G7CR15_9CORY</name>